<evidence type="ECO:0000256" key="7">
    <source>
        <dbReference type="ARBA" id="ARBA00023315"/>
    </source>
</evidence>
<evidence type="ECO:0000256" key="6">
    <source>
        <dbReference type="ARBA" id="ARBA00022723"/>
    </source>
</evidence>
<accession>T1A943</accession>
<dbReference type="FunFam" id="3.30.420.40:FF:000038">
    <property type="entry name" value="Probable tRNA N6-adenosine threonylcarbamoyltransferase"/>
    <property type="match status" value="1"/>
</dbReference>
<keyword evidence="5" id="KW-0819">tRNA processing</keyword>
<dbReference type="GO" id="GO:0000408">
    <property type="term" value="C:EKC/KEOPS complex"/>
    <property type="evidence" value="ECO:0007669"/>
    <property type="project" value="TreeGrafter"/>
</dbReference>
<evidence type="ECO:0000256" key="8">
    <source>
        <dbReference type="ARBA" id="ARBA00048117"/>
    </source>
</evidence>
<dbReference type="GO" id="GO:0005737">
    <property type="term" value="C:cytoplasm"/>
    <property type="evidence" value="ECO:0007669"/>
    <property type="project" value="UniProtKB-SubCell"/>
</dbReference>
<dbReference type="PANTHER" id="PTHR11735">
    <property type="entry name" value="TRNA N6-ADENOSINE THREONYLCARBAMOYLTRANSFERASE"/>
    <property type="match status" value="1"/>
</dbReference>
<dbReference type="PANTHER" id="PTHR11735:SF14">
    <property type="entry name" value="TRNA N6-ADENOSINE THREONYLCARBAMOYLTRANSFERASE"/>
    <property type="match status" value="1"/>
</dbReference>
<dbReference type="GO" id="GO:0046872">
    <property type="term" value="F:metal ion binding"/>
    <property type="evidence" value="ECO:0007669"/>
    <property type="project" value="UniProtKB-KW"/>
</dbReference>
<dbReference type="GO" id="GO:0070525">
    <property type="term" value="P:tRNA threonylcarbamoyladenosine metabolic process"/>
    <property type="evidence" value="ECO:0007669"/>
    <property type="project" value="UniProtKB-ARBA"/>
</dbReference>
<reference evidence="10" key="2">
    <citation type="journal article" date="2014" name="ISME J.">
        <title>Microbial stratification in low pH oxic and suboxic macroscopic growths along an acid mine drainage.</title>
        <authorList>
            <person name="Mendez-Garcia C."/>
            <person name="Mesa V."/>
            <person name="Sprenger R.R."/>
            <person name="Richter M."/>
            <person name="Diez M.S."/>
            <person name="Solano J."/>
            <person name="Bargiela R."/>
            <person name="Golyshina O.V."/>
            <person name="Manteca A."/>
            <person name="Ramos J.L."/>
            <person name="Gallego J.R."/>
            <person name="Llorente I."/>
            <person name="Martins Dos Santos V.A."/>
            <person name="Jensen O.N."/>
            <person name="Pelaez A.I."/>
            <person name="Sanchez J."/>
            <person name="Ferrer M."/>
        </authorList>
    </citation>
    <scope>NUCLEOTIDE SEQUENCE</scope>
</reference>
<evidence type="ECO:0000313" key="10">
    <source>
        <dbReference type="EMBL" id="EQD38365.1"/>
    </source>
</evidence>
<name>T1A943_9ZZZZ</name>
<keyword evidence="4" id="KW-0808">Transferase</keyword>
<reference evidence="10" key="1">
    <citation type="submission" date="2013-08" db="EMBL/GenBank/DDBJ databases">
        <authorList>
            <person name="Mendez C."/>
            <person name="Richter M."/>
            <person name="Ferrer M."/>
            <person name="Sanchez J."/>
        </authorList>
    </citation>
    <scope>NUCLEOTIDE SEQUENCE</scope>
</reference>
<dbReference type="Pfam" id="PF00814">
    <property type="entry name" value="TsaD"/>
    <property type="match status" value="1"/>
</dbReference>
<comment type="subcellular location">
    <subcellularLocation>
        <location evidence="1">Cytoplasm</location>
    </subcellularLocation>
</comment>
<dbReference type="NCBIfam" id="TIGR00329">
    <property type="entry name" value="gcp_kae1"/>
    <property type="match status" value="1"/>
</dbReference>
<proteinExistence type="predicted"/>
<dbReference type="PRINTS" id="PR00789">
    <property type="entry name" value="OSIALOPTASE"/>
</dbReference>
<keyword evidence="10" id="KW-0645">Protease</keyword>
<keyword evidence="3" id="KW-0963">Cytoplasm</keyword>
<feature type="domain" description="Gcp-like" evidence="9">
    <location>
        <begin position="2"/>
        <end position="196"/>
    </location>
</feature>
<gene>
    <name evidence="10" type="ORF">B1B_15836</name>
</gene>
<dbReference type="GO" id="GO:0006508">
    <property type="term" value="P:proteolysis"/>
    <property type="evidence" value="ECO:0007669"/>
    <property type="project" value="UniProtKB-KW"/>
</dbReference>
<dbReference type="GO" id="GO:0061711">
    <property type="term" value="F:tRNA N(6)-L-threonylcarbamoyladenine synthase activity"/>
    <property type="evidence" value="ECO:0007669"/>
    <property type="project" value="UniProtKB-EC"/>
</dbReference>
<evidence type="ECO:0000259" key="9">
    <source>
        <dbReference type="Pfam" id="PF00814"/>
    </source>
</evidence>
<dbReference type="EMBL" id="AUZY01010532">
    <property type="protein sequence ID" value="EQD38365.1"/>
    <property type="molecule type" value="Genomic_DNA"/>
</dbReference>
<evidence type="ECO:0000256" key="3">
    <source>
        <dbReference type="ARBA" id="ARBA00022490"/>
    </source>
</evidence>
<keyword evidence="7" id="KW-0012">Acyltransferase</keyword>
<feature type="non-terminal residue" evidence="10">
    <location>
        <position position="222"/>
    </location>
</feature>
<comment type="catalytic activity">
    <reaction evidence="8">
        <text>L-threonylcarbamoyladenylate + adenosine(37) in tRNA = N(6)-L-threonylcarbamoyladenosine(37) in tRNA + AMP + H(+)</text>
        <dbReference type="Rhea" id="RHEA:37059"/>
        <dbReference type="Rhea" id="RHEA-COMP:10162"/>
        <dbReference type="Rhea" id="RHEA-COMP:10163"/>
        <dbReference type="ChEBI" id="CHEBI:15378"/>
        <dbReference type="ChEBI" id="CHEBI:73682"/>
        <dbReference type="ChEBI" id="CHEBI:74411"/>
        <dbReference type="ChEBI" id="CHEBI:74418"/>
        <dbReference type="ChEBI" id="CHEBI:456215"/>
        <dbReference type="EC" id="2.3.1.234"/>
    </reaction>
</comment>
<dbReference type="InterPro" id="IPR000905">
    <property type="entry name" value="Gcp-like_dom"/>
</dbReference>
<protein>
    <recommendedName>
        <fullName evidence="2">N(6)-L-threonylcarbamoyladenine synthase</fullName>
        <ecNumber evidence="2">2.3.1.234</ecNumber>
    </recommendedName>
</protein>
<dbReference type="InterPro" id="IPR043129">
    <property type="entry name" value="ATPase_NBD"/>
</dbReference>
<keyword evidence="6" id="KW-0479">Metal-binding</keyword>
<dbReference type="InterPro" id="IPR017861">
    <property type="entry name" value="KAE1/TsaD"/>
</dbReference>
<comment type="caution">
    <text evidence="10">The sequence shown here is derived from an EMBL/GenBank/DDBJ whole genome shotgun (WGS) entry which is preliminary data.</text>
</comment>
<dbReference type="GO" id="GO:0008233">
    <property type="term" value="F:peptidase activity"/>
    <property type="evidence" value="ECO:0007669"/>
    <property type="project" value="UniProtKB-KW"/>
</dbReference>
<evidence type="ECO:0000256" key="4">
    <source>
        <dbReference type="ARBA" id="ARBA00022679"/>
    </source>
</evidence>
<evidence type="ECO:0000256" key="1">
    <source>
        <dbReference type="ARBA" id="ARBA00004496"/>
    </source>
</evidence>
<evidence type="ECO:0000256" key="2">
    <source>
        <dbReference type="ARBA" id="ARBA00012156"/>
    </source>
</evidence>
<dbReference type="EC" id="2.3.1.234" evidence="2"/>
<dbReference type="Gene3D" id="3.30.420.40">
    <property type="match status" value="2"/>
</dbReference>
<dbReference type="AlphaFoldDB" id="T1A943"/>
<organism evidence="10">
    <name type="scientific">mine drainage metagenome</name>
    <dbReference type="NCBI Taxonomy" id="410659"/>
    <lineage>
        <taxon>unclassified sequences</taxon>
        <taxon>metagenomes</taxon>
        <taxon>ecological metagenomes</taxon>
    </lineage>
</organism>
<sequence length="222" mass="24577">MRHKIPIIGVNHPLGHIEIGRMLSGAQDPIMLYVSGGNTQVIAHMQGRYRVFGETIDIGLGNMLDKIARDLGFPFPGGPRIESLAASGRKLLDLPYSVMGMDTSFSGIYTAAKRHMELGESVEDICFSMQETAFAMLVEVTERALDYLGKSEILLAGGVARNKRLREMISSMSKENSCQAYLTDPEYCMDNGAMIARAGQLMYESGQRQKMEDTAVIQNYRI</sequence>
<evidence type="ECO:0000256" key="5">
    <source>
        <dbReference type="ARBA" id="ARBA00022694"/>
    </source>
</evidence>
<dbReference type="SUPFAM" id="SSF53067">
    <property type="entry name" value="Actin-like ATPase domain"/>
    <property type="match status" value="1"/>
</dbReference>
<keyword evidence="10" id="KW-0378">Hydrolase</keyword>
<dbReference type="GO" id="GO:0006400">
    <property type="term" value="P:tRNA modification"/>
    <property type="evidence" value="ECO:0007669"/>
    <property type="project" value="UniProtKB-ARBA"/>
</dbReference>